<dbReference type="SUPFAM" id="SSF53335">
    <property type="entry name" value="S-adenosyl-L-methionine-dependent methyltransferases"/>
    <property type="match status" value="1"/>
</dbReference>
<evidence type="ECO:0000256" key="3">
    <source>
        <dbReference type="ARBA" id="ARBA00022691"/>
    </source>
</evidence>
<evidence type="ECO:0000313" key="8">
    <source>
        <dbReference type="Proteomes" id="UP000176996"/>
    </source>
</evidence>
<proteinExistence type="inferred from homology"/>
<dbReference type="STRING" id="1798471.A3A21_03900"/>
<reference evidence="7 8" key="1">
    <citation type="journal article" date="2016" name="Nat. Commun.">
        <title>Thousands of microbial genomes shed light on interconnected biogeochemical processes in an aquifer system.</title>
        <authorList>
            <person name="Anantharaman K."/>
            <person name="Brown C.T."/>
            <person name="Hug L.A."/>
            <person name="Sharon I."/>
            <person name="Castelle C.J."/>
            <person name="Probst A.J."/>
            <person name="Thomas B.C."/>
            <person name="Singh A."/>
            <person name="Wilkins M.J."/>
            <person name="Karaoz U."/>
            <person name="Brodie E.L."/>
            <person name="Williams K.H."/>
            <person name="Hubbard S.S."/>
            <person name="Banfield J.F."/>
        </authorList>
    </citation>
    <scope>NUCLEOTIDE SEQUENCE [LARGE SCALE GENOMIC DNA]</scope>
</reference>
<evidence type="ECO:0000259" key="6">
    <source>
        <dbReference type="SMART" id="SM00650"/>
    </source>
</evidence>
<keyword evidence="3 5" id="KW-0949">S-adenosyl-L-methionine</keyword>
<dbReference type="PANTHER" id="PTHR11727">
    <property type="entry name" value="DIMETHYLADENOSINE TRANSFERASE"/>
    <property type="match status" value="1"/>
</dbReference>
<dbReference type="GO" id="GO:0000179">
    <property type="term" value="F:rRNA (adenine-N6,N6-)-dimethyltransferase activity"/>
    <property type="evidence" value="ECO:0007669"/>
    <property type="project" value="UniProtKB-UniRule"/>
</dbReference>
<organism evidence="7 8">
    <name type="scientific">Candidatus Jorgensenbacteria bacterium RIFCSPLOWO2_01_FULL_45_25b</name>
    <dbReference type="NCBI Taxonomy" id="1798471"/>
    <lineage>
        <taxon>Bacteria</taxon>
        <taxon>Candidatus Joergenseniibacteriota</taxon>
    </lineage>
</organism>
<evidence type="ECO:0000256" key="1">
    <source>
        <dbReference type="ARBA" id="ARBA00022603"/>
    </source>
</evidence>
<feature type="domain" description="Ribosomal RNA adenine methylase transferase N-terminal" evidence="6">
    <location>
        <begin position="15"/>
        <end position="225"/>
    </location>
</feature>
<evidence type="ECO:0000313" key="7">
    <source>
        <dbReference type="EMBL" id="OGG41270.1"/>
    </source>
</evidence>
<comment type="caution">
    <text evidence="7">The sequence shown here is derived from an EMBL/GenBank/DDBJ whole genome shotgun (WGS) entry which is preliminary data.</text>
</comment>
<comment type="similarity">
    <text evidence="5">Belongs to the class I-like SAM-binding methyltransferase superfamily. rRNA adenine N(6)-methyltransferase family.</text>
</comment>
<protein>
    <recommendedName>
        <fullName evidence="6">Ribosomal RNA adenine methylase transferase N-terminal domain-containing protein</fullName>
    </recommendedName>
</protein>
<gene>
    <name evidence="7" type="ORF">A3A21_03900</name>
</gene>
<feature type="binding site" evidence="5">
    <location>
        <position position="93"/>
    </location>
    <ligand>
        <name>S-adenosyl-L-methionine</name>
        <dbReference type="ChEBI" id="CHEBI:59789"/>
    </ligand>
</feature>
<dbReference type="InterPro" id="IPR029063">
    <property type="entry name" value="SAM-dependent_MTases_sf"/>
</dbReference>
<keyword evidence="4 5" id="KW-0694">RNA-binding</keyword>
<dbReference type="PROSITE" id="PS51689">
    <property type="entry name" value="SAM_RNA_A_N6_MT"/>
    <property type="match status" value="1"/>
</dbReference>
<accession>A0A1F6BWH2</accession>
<dbReference type="Gene3D" id="1.10.8.100">
    <property type="entry name" value="Ribosomal RNA adenine dimethylase-like, domain 2"/>
    <property type="match status" value="1"/>
</dbReference>
<evidence type="ECO:0000256" key="5">
    <source>
        <dbReference type="PROSITE-ProRule" id="PRU01026"/>
    </source>
</evidence>
<feature type="binding site" evidence="5">
    <location>
        <position position="10"/>
    </location>
    <ligand>
        <name>S-adenosyl-L-methionine</name>
        <dbReference type="ChEBI" id="CHEBI:59789"/>
    </ligand>
</feature>
<feature type="binding site" evidence="5">
    <location>
        <position position="8"/>
    </location>
    <ligand>
        <name>S-adenosyl-L-methionine</name>
        <dbReference type="ChEBI" id="CHEBI:59789"/>
    </ligand>
</feature>
<dbReference type="GO" id="GO:0005829">
    <property type="term" value="C:cytosol"/>
    <property type="evidence" value="ECO:0007669"/>
    <property type="project" value="TreeGrafter"/>
</dbReference>
<dbReference type="Proteomes" id="UP000176996">
    <property type="component" value="Unassembled WGS sequence"/>
</dbReference>
<name>A0A1F6BWH2_9BACT</name>
<dbReference type="PANTHER" id="PTHR11727:SF7">
    <property type="entry name" value="DIMETHYLADENOSINE TRANSFERASE-RELATED"/>
    <property type="match status" value="1"/>
</dbReference>
<dbReference type="InterPro" id="IPR001737">
    <property type="entry name" value="KsgA/Erm"/>
</dbReference>
<keyword evidence="1 5" id="KW-0489">Methyltransferase</keyword>
<dbReference type="AlphaFoldDB" id="A0A1F6BWH2"/>
<feature type="binding site" evidence="5">
    <location>
        <position position="35"/>
    </location>
    <ligand>
        <name>S-adenosyl-L-methionine</name>
        <dbReference type="ChEBI" id="CHEBI:59789"/>
    </ligand>
</feature>
<feature type="binding site" evidence="5">
    <location>
        <position position="117"/>
    </location>
    <ligand>
        <name>S-adenosyl-L-methionine</name>
        <dbReference type="ChEBI" id="CHEBI:59789"/>
    </ligand>
</feature>
<dbReference type="SMART" id="SM00650">
    <property type="entry name" value="rADc"/>
    <property type="match status" value="1"/>
</dbReference>
<dbReference type="EMBL" id="MFKK01000013">
    <property type="protein sequence ID" value="OGG41270.1"/>
    <property type="molecule type" value="Genomic_DNA"/>
</dbReference>
<dbReference type="Pfam" id="PF00398">
    <property type="entry name" value="RrnaAD"/>
    <property type="match status" value="2"/>
</dbReference>
<dbReference type="Gene3D" id="3.40.50.150">
    <property type="entry name" value="Vaccinia Virus protein VP39"/>
    <property type="match status" value="1"/>
</dbReference>
<dbReference type="InterPro" id="IPR020598">
    <property type="entry name" value="rRNA_Ade_methylase_Trfase_N"/>
</dbReference>
<feature type="binding site" evidence="5">
    <location>
        <position position="61"/>
    </location>
    <ligand>
        <name>S-adenosyl-L-methionine</name>
        <dbReference type="ChEBI" id="CHEBI:59789"/>
    </ligand>
</feature>
<dbReference type="InterPro" id="IPR023165">
    <property type="entry name" value="rRNA_Ade_diMease-like_C"/>
</dbReference>
<dbReference type="GO" id="GO:0003723">
    <property type="term" value="F:RNA binding"/>
    <property type="evidence" value="ECO:0007669"/>
    <property type="project" value="UniProtKB-UniRule"/>
</dbReference>
<evidence type="ECO:0000256" key="4">
    <source>
        <dbReference type="ARBA" id="ARBA00022884"/>
    </source>
</evidence>
<evidence type="ECO:0000256" key="2">
    <source>
        <dbReference type="ARBA" id="ARBA00022679"/>
    </source>
</evidence>
<keyword evidence="2 5" id="KW-0808">Transferase</keyword>
<sequence length="303" mass="34222">MGARLGQHFLKNPTVIERIISALQLAEGDFVIEIGPGRGALTREIIARLQNFKIAKFVAIEKDERLARALASSFQSISKHQFSNAQHIIIEGDALKVLPEISKDYKLKAISYKLVGNIPYYITGKLLRTIGELEHKPTLTVLMTQKEVAERVCAKPPFMNPARSRSLQTIETMVTLKQSAFNGMNLLAACVQYWADAEYLFSVSKQEFQPPPKVASAVIRLKIKDQGLKINDKYYKLVNVLFKQPRKTILNNLLLSRKSEARNLKSEMDKERIIKKLQKAGINPSLRPQNLSVPLIIKLSEML</sequence>